<dbReference type="AlphaFoldDB" id="A0A1G6QKA8"/>
<feature type="domain" description="N-acetyltransferase" evidence="3">
    <location>
        <begin position="3"/>
        <end position="146"/>
    </location>
</feature>
<dbReference type="Proteomes" id="UP000198666">
    <property type="component" value="Unassembled WGS sequence"/>
</dbReference>
<proteinExistence type="predicted"/>
<dbReference type="GO" id="GO:0016747">
    <property type="term" value="F:acyltransferase activity, transferring groups other than amino-acyl groups"/>
    <property type="evidence" value="ECO:0007669"/>
    <property type="project" value="InterPro"/>
</dbReference>
<dbReference type="InterPro" id="IPR016181">
    <property type="entry name" value="Acyl_CoA_acyltransferase"/>
</dbReference>
<evidence type="ECO:0000259" key="3">
    <source>
        <dbReference type="PROSITE" id="PS51186"/>
    </source>
</evidence>
<dbReference type="PANTHER" id="PTHR43420:SF47">
    <property type="entry name" value="N-ACETYLTRANSFERASE DOMAIN-CONTAINING PROTEIN"/>
    <property type="match status" value="1"/>
</dbReference>
<protein>
    <submittedName>
        <fullName evidence="4">Diamine N-acetyltransferase</fullName>
    </submittedName>
</protein>
<keyword evidence="1 4" id="KW-0808">Transferase</keyword>
<gene>
    <name evidence="4" type="ORF">SAMN05421663_105114</name>
</gene>
<evidence type="ECO:0000256" key="1">
    <source>
        <dbReference type="ARBA" id="ARBA00022679"/>
    </source>
</evidence>
<dbReference type="PANTHER" id="PTHR43420">
    <property type="entry name" value="ACETYLTRANSFERASE"/>
    <property type="match status" value="1"/>
</dbReference>
<evidence type="ECO:0000313" key="5">
    <source>
        <dbReference type="Proteomes" id="UP000198666"/>
    </source>
</evidence>
<keyword evidence="5" id="KW-1185">Reference proteome</keyword>
<accession>A0A1G6QKA8</accession>
<keyword evidence="2" id="KW-0012">Acyltransferase</keyword>
<dbReference type="CDD" id="cd04301">
    <property type="entry name" value="NAT_SF"/>
    <property type="match status" value="1"/>
</dbReference>
<dbReference type="InterPro" id="IPR000182">
    <property type="entry name" value="GNAT_dom"/>
</dbReference>
<dbReference type="InterPro" id="IPR050680">
    <property type="entry name" value="YpeA/RimI_acetyltransf"/>
</dbReference>
<sequence>MQMTLRAIDADNWHACVKLTVTEEQKENVAENAVSLAQAAYEKQWYPHGIYVEDTIVGFLMFGTDQETKRVEVCRFMIDKQHQGKGYGKAALMKLFDLIKIRYGAISFYTSIVPKNHIARKLYESAGFSMTGEVMWEELVMMKQIV</sequence>
<dbReference type="EMBL" id="FMZB01000005">
    <property type="protein sequence ID" value="SDC92718.1"/>
    <property type="molecule type" value="Genomic_DNA"/>
</dbReference>
<name>A0A1G6QKA8_9BACI</name>
<dbReference type="Gene3D" id="3.40.630.30">
    <property type="match status" value="1"/>
</dbReference>
<organism evidence="4 5">
    <name type="scientific">Terribacillus halophilus</name>
    <dbReference type="NCBI Taxonomy" id="361279"/>
    <lineage>
        <taxon>Bacteria</taxon>
        <taxon>Bacillati</taxon>
        <taxon>Bacillota</taxon>
        <taxon>Bacilli</taxon>
        <taxon>Bacillales</taxon>
        <taxon>Bacillaceae</taxon>
        <taxon>Terribacillus</taxon>
    </lineage>
</organism>
<evidence type="ECO:0000256" key="2">
    <source>
        <dbReference type="ARBA" id="ARBA00023315"/>
    </source>
</evidence>
<dbReference type="STRING" id="361279.SAMN05421663_105114"/>
<dbReference type="OrthoDB" id="9127144at2"/>
<dbReference type="Pfam" id="PF00583">
    <property type="entry name" value="Acetyltransf_1"/>
    <property type="match status" value="1"/>
</dbReference>
<reference evidence="5" key="1">
    <citation type="submission" date="2016-10" db="EMBL/GenBank/DDBJ databases">
        <authorList>
            <person name="Varghese N."/>
            <person name="Submissions S."/>
        </authorList>
    </citation>
    <scope>NUCLEOTIDE SEQUENCE [LARGE SCALE GENOMIC DNA]</scope>
    <source>
        <strain evidence="5">DSM 21620</strain>
    </source>
</reference>
<dbReference type="SUPFAM" id="SSF55729">
    <property type="entry name" value="Acyl-CoA N-acyltransferases (Nat)"/>
    <property type="match status" value="1"/>
</dbReference>
<evidence type="ECO:0000313" key="4">
    <source>
        <dbReference type="EMBL" id="SDC92718.1"/>
    </source>
</evidence>
<dbReference type="PROSITE" id="PS51186">
    <property type="entry name" value="GNAT"/>
    <property type="match status" value="1"/>
</dbReference>